<comment type="caution">
    <text evidence="1">The sequence shown here is derived from an EMBL/GenBank/DDBJ whole genome shotgun (WGS) entry which is preliminary data.</text>
</comment>
<dbReference type="EMBL" id="BRXZ01002529">
    <property type="protein sequence ID" value="GMH64184.1"/>
    <property type="molecule type" value="Genomic_DNA"/>
</dbReference>
<sequence>MTKATIRPPLFDDLKPSASLAIRTFFVDSPPPPLTAPPPSPLSFLALRYLESLTLKEVRERWDKEEGDKGYKGRQFVAEISTNVVAIEFYRRLHFDVVFDDPACRRVDVGWLGWEEKRTVKTCMRKRVRWF</sequence>
<evidence type="ECO:0000313" key="2">
    <source>
        <dbReference type="Proteomes" id="UP001165082"/>
    </source>
</evidence>
<proteinExistence type="predicted"/>
<accession>A0A9W7A1H8</accession>
<dbReference type="AlphaFoldDB" id="A0A9W7A1H8"/>
<keyword evidence="2" id="KW-1185">Reference proteome</keyword>
<name>A0A9W7A1H8_9STRA</name>
<organism evidence="1 2">
    <name type="scientific">Triparma retinervis</name>
    <dbReference type="NCBI Taxonomy" id="2557542"/>
    <lineage>
        <taxon>Eukaryota</taxon>
        <taxon>Sar</taxon>
        <taxon>Stramenopiles</taxon>
        <taxon>Ochrophyta</taxon>
        <taxon>Bolidophyceae</taxon>
        <taxon>Parmales</taxon>
        <taxon>Triparmaceae</taxon>
        <taxon>Triparma</taxon>
    </lineage>
</organism>
<protein>
    <submittedName>
        <fullName evidence="1">Uncharacterized protein</fullName>
    </submittedName>
</protein>
<dbReference type="OrthoDB" id="47374at2759"/>
<gene>
    <name evidence="1" type="ORF">TrRE_jg11771</name>
</gene>
<reference evidence="1" key="1">
    <citation type="submission" date="2022-07" db="EMBL/GenBank/DDBJ databases">
        <title>Genome analysis of Parmales, a sister group of diatoms, reveals the evolutionary specialization of diatoms from phago-mixotrophs to photoautotrophs.</title>
        <authorList>
            <person name="Ban H."/>
            <person name="Sato S."/>
            <person name="Yoshikawa S."/>
            <person name="Kazumasa Y."/>
            <person name="Nakamura Y."/>
            <person name="Ichinomiya M."/>
            <person name="Saitoh K."/>
            <person name="Sato N."/>
            <person name="Blanc-Mathieu R."/>
            <person name="Endo H."/>
            <person name="Kuwata A."/>
            <person name="Ogata H."/>
        </authorList>
    </citation>
    <scope>NUCLEOTIDE SEQUENCE</scope>
</reference>
<dbReference type="Proteomes" id="UP001165082">
    <property type="component" value="Unassembled WGS sequence"/>
</dbReference>
<evidence type="ECO:0000313" key="1">
    <source>
        <dbReference type="EMBL" id="GMH64184.1"/>
    </source>
</evidence>